<keyword evidence="4" id="KW-0408">Iron</keyword>
<dbReference type="PROSITE" id="PS51471">
    <property type="entry name" value="FE2OG_OXY"/>
    <property type="match status" value="1"/>
</dbReference>
<reference evidence="6" key="1">
    <citation type="journal article" date="2017" name="Nature">
        <title>The genome of Chenopodium quinoa.</title>
        <authorList>
            <person name="Jarvis D.E."/>
            <person name="Ho Y.S."/>
            <person name="Lightfoot D.J."/>
            <person name="Schmoeckel S.M."/>
            <person name="Li B."/>
            <person name="Borm T.J.A."/>
            <person name="Ohyanagi H."/>
            <person name="Mineta K."/>
            <person name="Michell C.T."/>
            <person name="Saber N."/>
            <person name="Kharbatia N.M."/>
            <person name="Rupper R.R."/>
            <person name="Sharp A.R."/>
            <person name="Dally N."/>
            <person name="Boughton B.A."/>
            <person name="Woo Y.H."/>
            <person name="Gao G."/>
            <person name="Schijlen E.G.W.M."/>
            <person name="Guo X."/>
            <person name="Momin A.A."/>
            <person name="Negrao S."/>
            <person name="Al-Babili S."/>
            <person name="Gehring C."/>
            <person name="Roessner U."/>
            <person name="Jung C."/>
            <person name="Murphy K."/>
            <person name="Arold S.T."/>
            <person name="Gojobori T."/>
            <person name="van der Linden C.G."/>
            <person name="van Loo E.N."/>
            <person name="Jellen E.N."/>
            <person name="Maughan P.J."/>
            <person name="Tester M."/>
        </authorList>
    </citation>
    <scope>NUCLEOTIDE SEQUENCE [LARGE SCALE GENOMIC DNA]</scope>
    <source>
        <strain evidence="6">cv. PI 614886</strain>
    </source>
</reference>
<accession>A0A803KZ07</accession>
<evidence type="ECO:0000313" key="7">
    <source>
        <dbReference type="Proteomes" id="UP000596660"/>
    </source>
</evidence>
<dbReference type="EnsemblPlants" id="AUR62004266-RA">
    <property type="protein sequence ID" value="AUR62004266-RA:cds"/>
    <property type="gene ID" value="AUR62004266"/>
</dbReference>
<name>A0A803KZ07_CHEQI</name>
<dbReference type="Pfam" id="PF14226">
    <property type="entry name" value="DIOX_N"/>
    <property type="match status" value="2"/>
</dbReference>
<dbReference type="Gramene" id="AUR62004266-RA">
    <property type="protein sequence ID" value="AUR62004266-RA:cds"/>
    <property type="gene ID" value="AUR62004266"/>
</dbReference>
<dbReference type="InterPro" id="IPR027443">
    <property type="entry name" value="IPNS-like_sf"/>
</dbReference>
<comment type="similarity">
    <text evidence="1">Belongs to the iron/ascorbate-dependent oxidoreductase family.</text>
</comment>
<dbReference type="Proteomes" id="UP000596660">
    <property type="component" value="Unplaced"/>
</dbReference>
<reference evidence="6" key="2">
    <citation type="submission" date="2021-03" db="UniProtKB">
        <authorList>
            <consortium name="EnsemblPlants"/>
        </authorList>
    </citation>
    <scope>IDENTIFICATION</scope>
</reference>
<keyword evidence="2" id="KW-0479">Metal-binding</keyword>
<dbReference type="PANTHER" id="PTHR10209">
    <property type="entry name" value="OXIDOREDUCTASE, 2OG-FE II OXYGENASE FAMILY PROTEIN"/>
    <property type="match status" value="1"/>
</dbReference>
<keyword evidence="7" id="KW-1185">Reference proteome</keyword>
<organism evidence="6 7">
    <name type="scientific">Chenopodium quinoa</name>
    <name type="common">Quinoa</name>
    <dbReference type="NCBI Taxonomy" id="63459"/>
    <lineage>
        <taxon>Eukaryota</taxon>
        <taxon>Viridiplantae</taxon>
        <taxon>Streptophyta</taxon>
        <taxon>Embryophyta</taxon>
        <taxon>Tracheophyta</taxon>
        <taxon>Spermatophyta</taxon>
        <taxon>Magnoliopsida</taxon>
        <taxon>eudicotyledons</taxon>
        <taxon>Gunneridae</taxon>
        <taxon>Pentapetalae</taxon>
        <taxon>Caryophyllales</taxon>
        <taxon>Chenopodiaceae</taxon>
        <taxon>Chenopodioideae</taxon>
        <taxon>Atripliceae</taxon>
        <taxon>Chenopodium</taxon>
    </lineage>
</organism>
<dbReference type="FunFam" id="2.60.120.330:FF:000026">
    <property type="entry name" value="DIBOA-glucoside dioxygenase BX6"/>
    <property type="match status" value="1"/>
</dbReference>
<dbReference type="OMA" id="NDVPEIC"/>
<dbReference type="PANTHER" id="PTHR10209:SF751">
    <property type="entry name" value="OS06G0255100 PROTEIN"/>
    <property type="match status" value="1"/>
</dbReference>
<evidence type="ECO:0000256" key="2">
    <source>
        <dbReference type="ARBA" id="ARBA00022723"/>
    </source>
</evidence>
<dbReference type="Gene3D" id="2.60.120.330">
    <property type="entry name" value="B-lactam Antibiotic, Isopenicillin N Synthase, Chain"/>
    <property type="match status" value="2"/>
</dbReference>
<dbReference type="AlphaFoldDB" id="A0A803KZ07"/>
<feature type="domain" description="Fe2OG dioxygenase" evidence="5">
    <location>
        <begin position="210"/>
        <end position="316"/>
    </location>
</feature>
<protein>
    <recommendedName>
        <fullName evidence="5">Fe2OG dioxygenase domain-containing protein</fullName>
    </recommendedName>
</protein>
<dbReference type="SUPFAM" id="SSF51197">
    <property type="entry name" value="Clavaminate synthase-like"/>
    <property type="match status" value="2"/>
</dbReference>
<dbReference type="InterPro" id="IPR005123">
    <property type="entry name" value="Oxoglu/Fe-dep_dioxygenase_dom"/>
</dbReference>
<dbReference type="Pfam" id="PF03171">
    <property type="entry name" value="2OG-FeII_Oxy"/>
    <property type="match status" value="1"/>
</dbReference>
<evidence type="ECO:0000256" key="4">
    <source>
        <dbReference type="ARBA" id="ARBA00023004"/>
    </source>
</evidence>
<evidence type="ECO:0000256" key="1">
    <source>
        <dbReference type="ARBA" id="ARBA00008056"/>
    </source>
</evidence>
<dbReference type="InterPro" id="IPR044861">
    <property type="entry name" value="IPNS-like_FE2OG_OXY"/>
</dbReference>
<evidence type="ECO:0000259" key="5">
    <source>
        <dbReference type="PROSITE" id="PS51471"/>
    </source>
</evidence>
<dbReference type="GO" id="GO:0046872">
    <property type="term" value="F:metal ion binding"/>
    <property type="evidence" value="ECO:0007669"/>
    <property type="project" value="UniProtKB-KW"/>
</dbReference>
<evidence type="ECO:0000256" key="3">
    <source>
        <dbReference type="ARBA" id="ARBA00023002"/>
    </source>
</evidence>
<dbReference type="InterPro" id="IPR026992">
    <property type="entry name" value="DIOX_N"/>
</dbReference>
<evidence type="ECO:0000313" key="6">
    <source>
        <dbReference type="EnsemblPlants" id="AUR62004266-RA:cds"/>
    </source>
</evidence>
<keyword evidence="3" id="KW-0560">Oxidoreductase</keyword>
<sequence>MTSVNPGTQPVVLAFDRQDDVKKFENTKLGVKGLVDSGVTQIPSIFHHPPENLVDTGNSAPDTGSGADPIPVIDLSGPTPEVVDQVRKAAGTYGFFQVINHGVPVSLLDRLVKAVKAFHELPAEERMKHYRRDMTTGVNYFSNVDLFVSKAASWRDTLQLRLGPIMADVDSIPDICRNEILEWDKEVKQLTEKLLGLFSQGLGVKADKLVEMSCSGGKVMVGHYYPYCPEPNKTVGIACHTDPGVLTVLLQDQVGGLQIKHQGNWVNFKPVHGALVINVGDLLQILSNDKYTSVEHRVYANPQHEPRVSIAVFCNPSKRDDLYGPLPEIVSPEEPAHYRQFTYSEFINSTLNYATNQCLDHNFLPNPIFPIPEIMTANTSSISSLSNYNRDKELQEFDNTKLGVKGLVDSGIIQIPRIFHHPPDTLFHLSNTDSSSEQDQTIPVIDLLSKQAEIVQSIRDASAKFGFFQVINRGISVCLLDRLLDRIKAFHELPPEQKIPHYRRDTTTCSSGGVGFYSNFDLFQSDAASWRDTLEIRLEQFDPKALPEVCR</sequence>
<proteinExistence type="inferred from homology"/>
<dbReference type="GO" id="GO:0051213">
    <property type="term" value="F:dioxygenase activity"/>
    <property type="evidence" value="ECO:0007669"/>
    <property type="project" value="UniProtKB-ARBA"/>
</dbReference>